<proteinExistence type="predicted"/>
<evidence type="ECO:0000259" key="2">
    <source>
        <dbReference type="Pfam" id="PF23672"/>
    </source>
</evidence>
<protein>
    <recommendedName>
        <fullName evidence="2">DUF7153 domain-containing protein</fullName>
    </recommendedName>
</protein>
<sequence length="419" mass="46278">MVSKGLHKKSAKGLTLALTDVGARRLPALPSQCWTAFHRSQDRCSSRSTETMLDWQPTGSVARRQGSSRRSPAAPTSSGSVVPGSQRSLLSDPDEDEFGAADEPASPPLPPPLPRAPPPYERQQQQQMPDCVIVSSRTMDRFLPSFGQDVCESGQFGGSAGSAGTTSPRLSSSVGSVSVEVAESTNRIVVDFCENAGFTCHDLPSPTTELSPMPRDWIAMQLGRQRQAFAWLQQSSSSRCVLEGLLLMNVERNSQFPFVTYLVCDAARCDPLRLIMQMESHHDAGPEGERLHHTAVYDEVATIARPPVDGVPRKPTSSKTGYILSAFRVFPGEDREKLDRSWLLWTGARQIYRRLPPHLGLRRITFHKKICPQDHGITYVLLCECPTLMDYVPEACVLVDQLRARCCGYTALYRVVDSF</sequence>
<name>A0A131YLK3_RHIAP</name>
<dbReference type="PANTHER" id="PTHR22198:SF1">
    <property type="entry name" value="FERM DOMAIN-CONTAINING PROTEIN"/>
    <property type="match status" value="1"/>
</dbReference>
<dbReference type="EMBL" id="GEDV01009611">
    <property type="protein sequence ID" value="JAP78946.1"/>
    <property type="molecule type" value="Transcribed_RNA"/>
</dbReference>
<dbReference type="Pfam" id="PF23672">
    <property type="entry name" value="DUF7153"/>
    <property type="match status" value="1"/>
</dbReference>
<feature type="compositionally biased region" description="Low complexity" evidence="1">
    <location>
        <begin position="68"/>
        <end position="80"/>
    </location>
</feature>
<feature type="compositionally biased region" description="Pro residues" evidence="1">
    <location>
        <begin position="105"/>
        <end position="120"/>
    </location>
</feature>
<accession>A0A131YLK3</accession>
<evidence type="ECO:0000256" key="1">
    <source>
        <dbReference type="SAM" id="MobiDB-lite"/>
    </source>
</evidence>
<reference evidence="3" key="1">
    <citation type="journal article" date="2016" name="Ticks Tick Borne Dis.">
        <title>De novo assembly and annotation of the salivary gland transcriptome of Rhipicephalus appendiculatus male and female ticks during blood feeding.</title>
        <authorList>
            <person name="de Castro M.H."/>
            <person name="de Klerk D."/>
            <person name="Pienaar R."/>
            <person name="Latif A.A."/>
            <person name="Rees D.J."/>
            <person name="Mans B.J."/>
        </authorList>
    </citation>
    <scope>NUCLEOTIDE SEQUENCE</scope>
    <source>
        <tissue evidence="3">Salivary glands</tissue>
    </source>
</reference>
<dbReference type="AlphaFoldDB" id="A0A131YLK3"/>
<evidence type="ECO:0000313" key="3">
    <source>
        <dbReference type="EMBL" id="JAP78946.1"/>
    </source>
</evidence>
<feature type="domain" description="DUF7153" evidence="2">
    <location>
        <begin position="242"/>
        <end position="415"/>
    </location>
</feature>
<feature type="region of interest" description="Disordered" evidence="1">
    <location>
        <begin position="38"/>
        <end position="128"/>
    </location>
</feature>
<dbReference type="InterPro" id="IPR055577">
    <property type="entry name" value="DUF7153"/>
</dbReference>
<dbReference type="PANTHER" id="PTHR22198">
    <property type="entry name" value="FERM DOMAIN-CONTAINING PROTEIN"/>
    <property type="match status" value="1"/>
</dbReference>
<organism evidence="3">
    <name type="scientific">Rhipicephalus appendiculatus</name>
    <name type="common">Brown ear tick</name>
    <dbReference type="NCBI Taxonomy" id="34631"/>
    <lineage>
        <taxon>Eukaryota</taxon>
        <taxon>Metazoa</taxon>
        <taxon>Ecdysozoa</taxon>
        <taxon>Arthropoda</taxon>
        <taxon>Chelicerata</taxon>
        <taxon>Arachnida</taxon>
        <taxon>Acari</taxon>
        <taxon>Parasitiformes</taxon>
        <taxon>Ixodida</taxon>
        <taxon>Ixodoidea</taxon>
        <taxon>Ixodidae</taxon>
        <taxon>Rhipicephalinae</taxon>
        <taxon>Rhipicephalus</taxon>
        <taxon>Rhipicephalus</taxon>
    </lineage>
</organism>